<dbReference type="AlphaFoldDB" id="A0A7D5LA73"/>
<dbReference type="SUPFAM" id="SSF51735">
    <property type="entry name" value="NAD(P)-binding Rossmann-fold domains"/>
    <property type="match status" value="2"/>
</dbReference>
<dbReference type="Gene3D" id="3.30.70.1450">
    <property type="entry name" value="Regulator of K+ conductance, C-terminal domain"/>
    <property type="match status" value="2"/>
</dbReference>
<dbReference type="Gene3D" id="3.40.50.720">
    <property type="entry name" value="NAD(P)-binding Rossmann-like Domain"/>
    <property type="match status" value="2"/>
</dbReference>
<feature type="transmembrane region" description="Helical" evidence="1">
    <location>
        <begin position="69"/>
        <end position="94"/>
    </location>
</feature>
<keyword evidence="1" id="KW-1133">Transmembrane helix</keyword>
<dbReference type="EMBL" id="CP058579">
    <property type="protein sequence ID" value="QLG61627.1"/>
    <property type="molecule type" value="Genomic_DNA"/>
</dbReference>
<dbReference type="Proteomes" id="UP000509626">
    <property type="component" value="Chromosome"/>
</dbReference>
<dbReference type="PANTHER" id="PTHR43833:SF9">
    <property type="entry name" value="POTASSIUM CHANNEL PROTEIN YUGO-RELATED"/>
    <property type="match status" value="1"/>
</dbReference>
<dbReference type="SUPFAM" id="SSF116726">
    <property type="entry name" value="TrkA C-terminal domain-like"/>
    <property type="match status" value="2"/>
</dbReference>
<name>A0A7D5LA73_9EURY</name>
<evidence type="ECO:0000259" key="2">
    <source>
        <dbReference type="PROSITE" id="PS51201"/>
    </source>
</evidence>
<dbReference type="GeneID" id="56037346"/>
<evidence type="ECO:0000313" key="4">
    <source>
        <dbReference type="EMBL" id="QLG61627.1"/>
    </source>
</evidence>
<feature type="domain" description="RCK C-terminal" evidence="3">
    <location>
        <begin position="247"/>
        <end position="331"/>
    </location>
</feature>
<protein>
    <submittedName>
        <fullName evidence="4">NAD-binding protein</fullName>
    </submittedName>
</protein>
<dbReference type="InterPro" id="IPR006037">
    <property type="entry name" value="RCK_C"/>
</dbReference>
<dbReference type="KEGG" id="halu:HUG12_07765"/>
<sequence>MNTWRRRTAVYLAAIAAIILAYAIAYHEAMRVFEGEQQTFLHSLQIVVETFTTTGFGSDSPWESDAMNLLVIVMDVTGVLLIFTALPVFVFPLFEEMLSTTPPTAVEDLSGHVVVCAHTSRGRVLRNELVAFDVPYVFVVGDEDEAIDLHEGGEPVVHGDPEDVDTLRAANAERATALVADADDETNASVVLSAREVSETLRVVSLVEDEDVADYHRYAGADEVVSPRRALGQSLGAKATQTVSDELGEAVELGEHFEVAELLVHRDSPLAGRTVADAGVGERTGANIIGAWVSGEFESPPDPDRVLDEHTVVLAAGSEEQLEALKRLTLSETRRHRRGPVIVAGYGVVGRAAATELAATEEVVVVDREDKHGVDVVGDVTDRATLEEAGIDEARSVLIALGSDTTTVFTALAVKQVAPEVEIIARANDPESVPKLYRAGAGYVLALSTVSGRMLASYLLEEDVLRPESQIELVRMSAPHLRGRSLGGADVRARTGCTVVAIERDGAVIGDVGPDTVVRKGDTLVVAGTDESVARFSERLA</sequence>
<keyword evidence="1" id="KW-0812">Transmembrane</keyword>
<proteinExistence type="predicted"/>
<dbReference type="PROSITE" id="PS51201">
    <property type="entry name" value="RCK_N"/>
    <property type="match status" value="2"/>
</dbReference>
<dbReference type="OrthoDB" id="43518at2157"/>
<dbReference type="RefSeq" id="WP_179268212.1">
    <property type="nucleotide sequence ID" value="NZ_CP058579.1"/>
</dbReference>
<dbReference type="GO" id="GO:0008324">
    <property type="term" value="F:monoatomic cation transmembrane transporter activity"/>
    <property type="evidence" value="ECO:0007669"/>
    <property type="project" value="InterPro"/>
</dbReference>
<accession>A0A7D5LA73</accession>
<dbReference type="Pfam" id="PF02080">
    <property type="entry name" value="TrkA_C"/>
    <property type="match status" value="2"/>
</dbReference>
<feature type="domain" description="RCK N-terminal" evidence="2">
    <location>
        <begin position="338"/>
        <end position="448"/>
    </location>
</feature>
<feature type="domain" description="RCK C-terminal" evidence="3">
    <location>
        <begin position="460"/>
        <end position="541"/>
    </location>
</feature>
<dbReference type="Pfam" id="PF02254">
    <property type="entry name" value="TrkA_N"/>
    <property type="match status" value="2"/>
</dbReference>
<keyword evidence="5" id="KW-1185">Reference proteome</keyword>
<dbReference type="InterPro" id="IPR050721">
    <property type="entry name" value="Trk_Ktr_HKT_K-transport"/>
</dbReference>
<dbReference type="PANTHER" id="PTHR43833">
    <property type="entry name" value="POTASSIUM CHANNEL PROTEIN 2-RELATED-RELATED"/>
    <property type="match status" value="1"/>
</dbReference>
<dbReference type="Gene3D" id="1.10.287.70">
    <property type="match status" value="1"/>
</dbReference>
<dbReference type="GO" id="GO:0006813">
    <property type="term" value="P:potassium ion transport"/>
    <property type="evidence" value="ECO:0007669"/>
    <property type="project" value="InterPro"/>
</dbReference>
<dbReference type="SUPFAM" id="SSF81324">
    <property type="entry name" value="Voltage-gated potassium channels"/>
    <property type="match status" value="1"/>
</dbReference>
<feature type="domain" description="RCK N-terminal" evidence="2">
    <location>
        <begin position="110"/>
        <end position="226"/>
    </location>
</feature>
<dbReference type="InterPro" id="IPR036291">
    <property type="entry name" value="NAD(P)-bd_dom_sf"/>
</dbReference>
<evidence type="ECO:0000313" key="5">
    <source>
        <dbReference type="Proteomes" id="UP000509626"/>
    </source>
</evidence>
<reference evidence="4 5" key="1">
    <citation type="submission" date="2020-06" db="EMBL/GenBank/DDBJ databases">
        <title>NJ-3-1, isolated from saline soil.</title>
        <authorList>
            <person name="Cui H.L."/>
            <person name="Shi X."/>
        </authorList>
    </citation>
    <scope>NUCLEOTIDE SEQUENCE [LARGE SCALE GENOMIC DNA]</scope>
    <source>
        <strain evidence="4 5">NJ-3-1</strain>
    </source>
</reference>
<dbReference type="InterPro" id="IPR003148">
    <property type="entry name" value="RCK_N"/>
</dbReference>
<keyword evidence="1" id="KW-0472">Membrane</keyword>
<gene>
    <name evidence="4" type="ORF">HUG12_07765</name>
</gene>
<evidence type="ECO:0000259" key="3">
    <source>
        <dbReference type="PROSITE" id="PS51202"/>
    </source>
</evidence>
<dbReference type="PROSITE" id="PS51202">
    <property type="entry name" value="RCK_C"/>
    <property type="match status" value="2"/>
</dbReference>
<evidence type="ECO:0000256" key="1">
    <source>
        <dbReference type="SAM" id="Phobius"/>
    </source>
</evidence>
<organism evidence="4 5">
    <name type="scientific">Halorarum salinum</name>
    <dbReference type="NCBI Taxonomy" id="2743089"/>
    <lineage>
        <taxon>Archaea</taxon>
        <taxon>Methanobacteriati</taxon>
        <taxon>Methanobacteriota</taxon>
        <taxon>Stenosarchaea group</taxon>
        <taxon>Halobacteria</taxon>
        <taxon>Halobacteriales</taxon>
        <taxon>Haloferacaceae</taxon>
        <taxon>Halorarum</taxon>
    </lineage>
</organism>
<dbReference type="InterPro" id="IPR036721">
    <property type="entry name" value="RCK_C_sf"/>
</dbReference>